<evidence type="ECO:0000259" key="2">
    <source>
        <dbReference type="Pfam" id="PF02120"/>
    </source>
</evidence>
<evidence type="ECO:0000256" key="1">
    <source>
        <dbReference type="SAM" id="MobiDB-lite"/>
    </source>
</evidence>
<dbReference type="CDD" id="cd17470">
    <property type="entry name" value="T3SS_Flik_C"/>
    <property type="match status" value="1"/>
</dbReference>
<feature type="region of interest" description="Disordered" evidence="1">
    <location>
        <begin position="362"/>
        <end position="395"/>
    </location>
</feature>
<name>A0A540V4E3_9BACL</name>
<keyword evidence="3" id="KW-0966">Cell projection</keyword>
<accession>A0A540V4E3</accession>
<keyword evidence="3" id="KW-0282">Flagellum</keyword>
<evidence type="ECO:0000313" key="3">
    <source>
        <dbReference type="EMBL" id="TQE91620.1"/>
    </source>
</evidence>
<dbReference type="Gene3D" id="3.30.750.140">
    <property type="match status" value="1"/>
</dbReference>
<dbReference type="Pfam" id="PF02120">
    <property type="entry name" value="Flg_hook"/>
    <property type="match status" value="1"/>
</dbReference>
<keyword evidence="4" id="KW-1185">Reference proteome</keyword>
<dbReference type="EMBL" id="VIGD01000004">
    <property type="protein sequence ID" value="TQE91620.1"/>
    <property type="molecule type" value="Genomic_DNA"/>
</dbReference>
<proteinExistence type="predicted"/>
<feature type="compositionally biased region" description="Basic and acidic residues" evidence="1">
    <location>
        <begin position="381"/>
        <end position="395"/>
    </location>
</feature>
<dbReference type="InterPro" id="IPR021136">
    <property type="entry name" value="Flagellar_hook_control-like_C"/>
</dbReference>
<dbReference type="Proteomes" id="UP000315753">
    <property type="component" value="Unassembled WGS sequence"/>
</dbReference>
<organism evidence="3 4">
    <name type="scientific">Ureibacillus terrenus</name>
    <dbReference type="NCBI Taxonomy" id="118246"/>
    <lineage>
        <taxon>Bacteria</taxon>
        <taxon>Bacillati</taxon>
        <taxon>Bacillota</taxon>
        <taxon>Bacilli</taxon>
        <taxon>Bacillales</taxon>
        <taxon>Caryophanaceae</taxon>
        <taxon>Ureibacillus</taxon>
    </lineage>
</organism>
<dbReference type="OrthoDB" id="2112988at2"/>
<gene>
    <name evidence="3" type="ORF">FKZ59_04585</name>
</gene>
<reference evidence="3 4" key="1">
    <citation type="submission" date="2019-06" db="EMBL/GenBank/DDBJ databases">
        <title>Genome sequence of Ureibacillus terrenus.</title>
        <authorList>
            <person name="Maclea K.S."/>
            <person name="Simoes M."/>
        </authorList>
    </citation>
    <scope>NUCLEOTIDE SEQUENCE [LARGE SCALE GENOMIC DNA]</scope>
    <source>
        <strain evidence="3 4">ATCC BAA-384</strain>
    </source>
</reference>
<dbReference type="InterPro" id="IPR038610">
    <property type="entry name" value="FliK-like_C_sf"/>
</dbReference>
<comment type="caution">
    <text evidence="3">The sequence shown here is derived from an EMBL/GenBank/DDBJ whole genome shotgun (WGS) entry which is preliminary data.</text>
</comment>
<feature type="domain" description="Flagellar hook-length control protein-like C-terminal" evidence="2">
    <location>
        <begin position="270"/>
        <end position="348"/>
    </location>
</feature>
<dbReference type="AlphaFoldDB" id="A0A540V4E3"/>
<sequence>MMSVGMPIAAARSLTGPPETKTVFTTNMKFGEVFKKVAAEIRGQKGIQEPSNPEIQSLLKADALEEVFGLLGITNDEGLLLVGSGEEEKMAAMDEVLNNLDDLLSLVNMDLKQLNEIIQELSEEEFGIVNVWDFIKWINEDSDFSEKLISGIHKQDNGAVQMLRLLKLVQSIGENSELMLDQTEQITNLKTLLQTIGDNLSKEATNTSGKVSLEGFQKVVKQAEIKYETAHALHQHSSSETRTAAITIHNPNRTSQAESLAKQIETLLQRSQLSNSNGTTKLFIKLYPEHLGSIRIELVQRDGVMSARLLASTSLGKELLDSQIHQLKQAFIQQNIQLERIDIHQSLQETDLRDRNFSNHMFKEEQHSEQEEQPSEEREEEEKISFKDYLIDEEV</sequence>
<evidence type="ECO:0000313" key="4">
    <source>
        <dbReference type="Proteomes" id="UP000315753"/>
    </source>
</evidence>
<keyword evidence="3" id="KW-0969">Cilium</keyword>
<protein>
    <submittedName>
        <fullName evidence="3">Flagellar hook-length control protein FliK</fullName>
    </submittedName>
</protein>
<dbReference type="RefSeq" id="WP_141601563.1">
    <property type="nucleotide sequence ID" value="NZ_JARMSB010000001.1"/>
</dbReference>
<feature type="compositionally biased region" description="Acidic residues" evidence="1">
    <location>
        <begin position="371"/>
        <end position="380"/>
    </location>
</feature>